<dbReference type="KEGG" id="vg:28801467"/>
<dbReference type="GeneID" id="28801467"/>
<dbReference type="RefSeq" id="YP_009274028.1">
    <property type="nucleotide sequence ID" value="NC_030912.1"/>
</dbReference>
<gene>
    <name evidence="2" type="primary">16</name>
    <name evidence="2" type="ORF">MCGONAGALL_16</name>
</gene>
<evidence type="ECO:0000313" key="3">
    <source>
        <dbReference type="Proteomes" id="UP000202089"/>
    </source>
</evidence>
<name>A0A160DJP8_9CAUD</name>
<protein>
    <submittedName>
        <fullName evidence="2">Minor tail protein</fullName>
    </submittedName>
</protein>
<evidence type="ECO:0000256" key="1">
    <source>
        <dbReference type="SAM" id="MobiDB-lite"/>
    </source>
</evidence>
<accession>A0A160DJP8</accession>
<dbReference type="Proteomes" id="UP000202089">
    <property type="component" value="Segment"/>
</dbReference>
<keyword evidence="3" id="KW-1185">Reference proteome</keyword>
<feature type="region of interest" description="Disordered" evidence="1">
    <location>
        <begin position="170"/>
        <end position="191"/>
    </location>
</feature>
<evidence type="ECO:0000313" key="2">
    <source>
        <dbReference type="EMBL" id="ANA87594.1"/>
    </source>
</evidence>
<proteinExistence type="predicted"/>
<sequence>MPATTPAPYSLPYLVTSDPLHQIAQNTRNLAERLALLIASGELTGDTGPANTLSIGTVTTAPAGDPAAATISGIAPNQTLSLTLPRGGQGDTGPANTLSIGTVTTAPAGDPAAATISGSAPNQTLSLTLPQGTGLHLLGVVSTVAELGPAGSPGDAKLVLSDPPHLWVSDGTSWHDSGQLQGPAGEPAPDQVTGAGLTLAVSSSPPAAGTPATTITVVS</sequence>
<feature type="compositionally biased region" description="Polar residues" evidence="1">
    <location>
        <begin position="170"/>
        <end position="180"/>
    </location>
</feature>
<reference evidence="3" key="1">
    <citation type="submission" date="2016-03" db="EMBL/GenBank/DDBJ databases">
        <authorList>
            <person name="Ploux O."/>
        </authorList>
    </citation>
    <scope>NUCLEOTIDE SEQUENCE [LARGE SCALE GENOMIC DNA]</scope>
</reference>
<organism evidence="2 3">
    <name type="scientific">Gordonia phage McGonagall</name>
    <dbReference type="NCBI Taxonomy" id="1838072"/>
    <lineage>
        <taxon>Viruses</taxon>
        <taxon>Duplodnaviria</taxon>
        <taxon>Heunggongvirae</taxon>
        <taxon>Uroviricota</taxon>
        <taxon>Caudoviricetes</taxon>
        <taxon>Mcgonagallvirus</taxon>
        <taxon>Mcgonagallvirus macgonagall</taxon>
    </lineage>
</organism>
<dbReference type="EMBL" id="KU998255">
    <property type="protein sequence ID" value="ANA87594.1"/>
    <property type="molecule type" value="Genomic_DNA"/>
</dbReference>